<proteinExistence type="predicted"/>
<feature type="transmembrane region" description="Helical" evidence="2">
    <location>
        <begin position="168"/>
        <end position="188"/>
    </location>
</feature>
<feature type="compositionally biased region" description="Basic and acidic residues" evidence="1">
    <location>
        <begin position="197"/>
        <end position="218"/>
    </location>
</feature>
<feature type="transmembrane region" description="Helical" evidence="2">
    <location>
        <begin position="75"/>
        <end position="96"/>
    </location>
</feature>
<dbReference type="Proteomes" id="UP000887568">
    <property type="component" value="Unplaced"/>
</dbReference>
<evidence type="ECO:0000313" key="3">
    <source>
        <dbReference type="EnsemblMetazoa" id="XP_038056074.1"/>
    </source>
</evidence>
<feature type="region of interest" description="Disordered" evidence="1">
    <location>
        <begin position="196"/>
        <end position="236"/>
    </location>
</feature>
<dbReference type="EnsemblMetazoa" id="XM_038200146.1">
    <property type="protein sequence ID" value="XP_038056074.1"/>
    <property type="gene ID" value="LOC119728072"/>
</dbReference>
<keyword evidence="2" id="KW-0812">Transmembrane</keyword>
<dbReference type="PANTHER" id="PTHR11360:SF172">
    <property type="entry name" value="MAJOR FACILITATOR SUPERFAMILY (MFS) PROFILE DOMAIN-CONTAINING PROTEIN"/>
    <property type="match status" value="1"/>
</dbReference>
<feature type="compositionally biased region" description="Basic and acidic residues" evidence="1">
    <location>
        <begin position="226"/>
        <end position="236"/>
    </location>
</feature>
<dbReference type="InterPro" id="IPR050327">
    <property type="entry name" value="Proton-linked_MCT"/>
</dbReference>
<dbReference type="Gene3D" id="1.20.1250.20">
    <property type="entry name" value="MFS general substrate transporter like domains"/>
    <property type="match status" value="1"/>
</dbReference>
<evidence type="ECO:0008006" key="5">
    <source>
        <dbReference type="Google" id="ProtNLM"/>
    </source>
</evidence>
<feature type="region of interest" description="Disordered" evidence="1">
    <location>
        <begin position="280"/>
        <end position="311"/>
    </location>
</feature>
<dbReference type="GO" id="GO:0008028">
    <property type="term" value="F:monocarboxylic acid transmembrane transporter activity"/>
    <property type="evidence" value="ECO:0007669"/>
    <property type="project" value="TreeGrafter"/>
</dbReference>
<keyword evidence="4" id="KW-1185">Reference proteome</keyword>
<feature type="transmembrane region" description="Helical" evidence="2">
    <location>
        <begin position="7"/>
        <end position="27"/>
    </location>
</feature>
<reference evidence="3" key="1">
    <citation type="submission" date="2022-11" db="UniProtKB">
        <authorList>
            <consortium name="EnsemblMetazoa"/>
        </authorList>
    </citation>
    <scope>IDENTIFICATION</scope>
</reference>
<dbReference type="Pfam" id="PF07690">
    <property type="entry name" value="MFS_1"/>
    <property type="match status" value="1"/>
</dbReference>
<dbReference type="SUPFAM" id="SSF103473">
    <property type="entry name" value="MFS general substrate transporter"/>
    <property type="match status" value="1"/>
</dbReference>
<feature type="compositionally biased region" description="Basic and acidic residues" evidence="1">
    <location>
        <begin position="291"/>
        <end position="311"/>
    </location>
</feature>
<accession>A0A913ZX28</accession>
<evidence type="ECO:0000313" key="4">
    <source>
        <dbReference type="Proteomes" id="UP000887568"/>
    </source>
</evidence>
<sequence length="324" mass="35168">MAVTAGWKILVVLAVFAQLFVTTGPLYNYNVFFVRFQDEFQTDAVVTGWLGSLSSSLLCASSPLAAVIGSKIGNLRLSVLGVVLALSGFLSTSFITSLGHGYLTLGIMAGLGAGFAFCAAGSLLLDWYSDQPGNCRATGSALLGSSVGVMVFGPVLNTLNASCGWRNSFRILSGVMLLVGLASALTLWKSNKVRQRSQNEEGKAAREKTLSHSTKEMIDGSSSTKGKKDTITPDDDRATLTTVNSFNDAETIPEWREVTVILENETVIKKTVQNGEDRIREESNISEGEEDKISKHDERTTEEASSKHCEKIPKESDFRRVRYF</sequence>
<dbReference type="PANTHER" id="PTHR11360">
    <property type="entry name" value="MONOCARBOXYLATE TRANSPORTER"/>
    <property type="match status" value="1"/>
</dbReference>
<dbReference type="AlphaFoldDB" id="A0A913ZX28"/>
<keyword evidence="2" id="KW-1133">Transmembrane helix</keyword>
<evidence type="ECO:0000256" key="1">
    <source>
        <dbReference type="SAM" id="MobiDB-lite"/>
    </source>
</evidence>
<dbReference type="RefSeq" id="XP_038056074.1">
    <property type="nucleotide sequence ID" value="XM_038200146.1"/>
</dbReference>
<dbReference type="InterPro" id="IPR036259">
    <property type="entry name" value="MFS_trans_sf"/>
</dbReference>
<dbReference type="InterPro" id="IPR011701">
    <property type="entry name" value="MFS"/>
</dbReference>
<evidence type="ECO:0000256" key="2">
    <source>
        <dbReference type="SAM" id="Phobius"/>
    </source>
</evidence>
<feature type="transmembrane region" description="Helical" evidence="2">
    <location>
        <begin position="137"/>
        <end position="156"/>
    </location>
</feature>
<feature type="transmembrane region" description="Helical" evidence="2">
    <location>
        <begin position="102"/>
        <end position="125"/>
    </location>
</feature>
<feature type="transmembrane region" description="Helical" evidence="2">
    <location>
        <begin position="47"/>
        <end position="68"/>
    </location>
</feature>
<protein>
    <recommendedName>
        <fullName evidence="5">Major facilitator superfamily (MFS) profile domain-containing protein</fullName>
    </recommendedName>
</protein>
<dbReference type="OMA" id="AITIMNV"/>
<organism evidence="3 4">
    <name type="scientific">Patiria miniata</name>
    <name type="common">Bat star</name>
    <name type="synonym">Asterina miniata</name>
    <dbReference type="NCBI Taxonomy" id="46514"/>
    <lineage>
        <taxon>Eukaryota</taxon>
        <taxon>Metazoa</taxon>
        <taxon>Echinodermata</taxon>
        <taxon>Eleutherozoa</taxon>
        <taxon>Asterozoa</taxon>
        <taxon>Asteroidea</taxon>
        <taxon>Valvatacea</taxon>
        <taxon>Valvatida</taxon>
        <taxon>Asterinidae</taxon>
        <taxon>Patiria</taxon>
    </lineage>
</organism>
<keyword evidence="2" id="KW-0472">Membrane</keyword>
<dbReference type="GeneID" id="119728072"/>
<name>A0A913ZX28_PATMI</name>